<gene>
    <name evidence="1" type="ORF">ACH5RR_033474</name>
</gene>
<reference evidence="1 2" key="1">
    <citation type="submission" date="2024-11" db="EMBL/GenBank/DDBJ databases">
        <title>A near-complete genome assembly of Cinchona calisaya.</title>
        <authorList>
            <person name="Lian D.C."/>
            <person name="Zhao X.W."/>
            <person name="Wei L."/>
        </authorList>
    </citation>
    <scope>NUCLEOTIDE SEQUENCE [LARGE SCALE GENOMIC DNA]</scope>
    <source>
        <tissue evidence="1">Nenye</tissue>
    </source>
</reference>
<protein>
    <submittedName>
        <fullName evidence="1">Uncharacterized protein</fullName>
    </submittedName>
</protein>
<accession>A0ABD2YL29</accession>
<organism evidence="1 2">
    <name type="scientific">Cinchona calisaya</name>
    <dbReference type="NCBI Taxonomy" id="153742"/>
    <lineage>
        <taxon>Eukaryota</taxon>
        <taxon>Viridiplantae</taxon>
        <taxon>Streptophyta</taxon>
        <taxon>Embryophyta</taxon>
        <taxon>Tracheophyta</taxon>
        <taxon>Spermatophyta</taxon>
        <taxon>Magnoliopsida</taxon>
        <taxon>eudicotyledons</taxon>
        <taxon>Gunneridae</taxon>
        <taxon>Pentapetalae</taxon>
        <taxon>asterids</taxon>
        <taxon>lamiids</taxon>
        <taxon>Gentianales</taxon>
        <taxon>Rubiaceae</taxon>
        <taxon>Cinchonoideae</taxon>
        <taxon>Cinchoneae</taxon>
        <taxon>Cinchona</taxon>
    </lineage>
</organism>
<evidence type="ECO:0000313" key="1">
    <source>
        <dbReference type="EMBL" id="KAL3508092.1"/>
    </source>
</evidence>
<keyword evidence="2" id="KW-1185">Reference proteome</keyword>
<dbReference type="AlphaFoldDB" id="A0ABD2YL29"/>
<name>A0ABD2YL29_9GENT</name>
<sequence length="108" mass="12577">MSRCIYDRCQFNDHIEIRVMKEYGVLESWTKFIVSMPGNVDLFSPICQLGDEEVAFLEDDTKLVLYNLKEETSRDMVVPGMMNMYYCGIMTFSGSLVSPSFCRWDEET</sequence>
<evidence type="ECO:0000313" key="2">
    <source>
        <dbReference type="Proteomes" id="UP001630127"/>
    </source>
</evidence>
<comment type="caution">
    <text evidence="1">The sequence shown here is derived from an EMBL/GenBank/DDBJ whole genome shotgun (WGS) entry which is preliminary data.</text>
</comment>
<dbReference type="EMBL" id="JBJUIK010000013">
    <property type="protein sequence ID" value="KAL3508092.1"/>
    <property type="molecule type" value="Genomic_DNA"/>
</dbReference>
<proteinExistence type="predicted"/>
<dbReference type="Proteomes" id="UP001630127">
    <property type="component" value="Unassembled WGS sequence"/>
</dbReference>